<gene>
    <name evidence="2" type="ORF">CK203_109067</name>
</gene>
<protein>
    <submittedName>
        <fullName evidence="2">Uncharacterized protein</fullName>
    </submittedName>
</protein>
<feature type="region of interest" description="Disordered" evidence="1">
    <location>
        <begin position="43"/>
        <end position="71"/>
    </location>
</feature>
<sequence>MMPRVTDVLPASRFGTGKKLEVREEEGGKPRAVCAVEMVQAKGQPAKMAMPSEDGESSCRPALETTSSDMLQTRGAVAERQKDGGEKLSKAGLAVKANGRSGWDLDSEVERRPSEENPVVIKNWDRHPISYPIVPAGVRVREACREEAYGWPDGVMVGALQGSSPPGFNFKELTDEVLKEEAARHGPSKDDYGGWKGGQGPRVAGMALGTVGKEVEKVVGRDNQENMEEINEVGEPCWQSSCLARFSRCLGMPTEGFEGEILLLLKRMKERKLQKGNKGNLDGRKKRKWNPPNSKGN</sequence>
<organism evidence="2 3">
    <name type="scientific">Vitis vinifera</name>
    <name type="common">Grape</name>
    <dbReference type="NCBI Taxonomy" id="29760"/>
    <lineage>
        <taxon>Eukaryota</taxon>
        <taxon>Viridiplantae</taxon>
        <taxon>Streptophyta</taxon>
        <taxon>Embryophyta</taxon>
        <taxon>Tracheophyta</taxon>
        <taxon>Spermatophyta</taxon>
        <taxon>Magnoliopsida</taxon>
        <taxon>eudicotyledons</taxon>
        <taxon>Gunneridae</taxon>
        <taxon>Pentapetalae</taxon>
        <taxon>rosids</taxon>
        <taxon>Vitales</taxon>
        <taxon>Vitaceae</taxon>
        <taxon>Viteae</taxon>
        <taxon>Vitis</taxon>
    </lineage>
</organism>
<comment type="caution">
    <text evidence="2">The sequence shown here is derived from an EMBL/GenBank/DDBJ whole genome shotgun (WGS) entry which is preliminary data.</text>
</comment>
<proteinExistence type="predicted"/>
<dbReference type="AlphaFoldDB" id="A0A438CYX2"/>
<name>A0A438CYX2_VITVI</name>
<dbReference type="Proteomes" id="UP000288805">
    <property type="component" value="Unassembled WGS sequence"/>
</dbReference>
<evidence type="ECO:0000313" key="3">
    <source>
        <dbReference type="Proteomes" id="UP000288805"/>
    </source>
</evidence>
<reference evidence="2 3" key="1">
    <citation type="journal article" date="2018" name="PLoS Genet.">
        <title>Population sequencing reveals clonal diversity and ancestral inbreeding in the grapevine cultivar Chardonnay.</title>
        <authorList>
            <person name="Roach M.J."/>
            <person name="Johnson D.L."/>
            <person name="Bohlmann J."/>
            <person name="van Vuuren H.J."/>
            <person name="Jones S.J."/>
            <person name="Pretorius I.S."/>
            <person name="Schmidt S.A."/>
            <person name="Borneman A.R."/>
        </authorList>
    </citation>
    <scope>NUCLEOTIDE SEQUENCE [LARGE SCALE GENOMIC DNA]</scope>
    <source>
        <strain evidence="3">cv. Chardonnay</strain>
        <tissue evidence="2">Leaf</tissue>
    </source>
</reference>
<evidence type="ECO:0000256" key="1">
    <source>
        <dbReference type="SAM" id="MobiDB-lite"/>
    </source>
</evidence>
<evidence type="ECO:0000313" key="2">
    <source>
        <dbReference type="EMBL" id="RVW28386.1"/>
    </source>
</evidence>
<dbReference type="EMBL" id="QGNW01001898">
    <property type="protein sequence ID" value="RVW28386.1"/>
    <property type="molecule type" value="Genomic_DNA"/>
</dbReference>
<accession>A0A438CYX2</accession>
<feature type="region of interest" description="Disordered" evidence="1">
    <location>
        <begin position="273"/>
        <end position="297"/>
    </location>
</feature>